<protein>
    <submittedName>
        <fullName evidence="2">Uncharacterized protein</fullName>
    </submittedName>
</protein>
<evidence type="ECO:0000313" key="2">
    <source>
        <dbReference type="EMBL" id="MDI2091339.1"/>
    </source>
</evidence>
<dbReference type="Proteomes" id="UP001431634">
    <property type="component" value="Unassembled WGS sequence"/>
</dbReference>
<reference evidence="2" key="1">
    <citation type="submission" date="2023-05" db="EMBL/GenBank/DDBJ databases">
        <title>Whole genome sequence of Commensalibacter sp.</title>
        <authorList>
            <person name="Charoenyingcharoen P."/>
            <person name="Yukphan P."/>
        </authorList>
    </citation>
    <scope>NUCLEOTIDE SEQUENCE</scope>
    <source>
        <strain evidence="2">TBRC 16381</strain>
    </source>
</reference>
<comment type="caution">
    <text evidence="2">The sequence shown here is derived from an EMBL/GenBank/DDBJ whole genome shotgun (WGS) entry which is preliminary data.</text>
</comment>
<keyword evidence="1" id="KW-1133">Transmembrane helix</keyword>
<feature type="transmembrane region" description="Helical" evidence="1">
    <location>
        <begin position="12"/>
        <end position="31"/>
    </location>
</feature>
<name>A0ABT6Q2I4_9PROT</name>
<proteinExistence type="predicted"/>
<organism evidence="2 3">
    <name type="scientific">Commensalibacter oyaizuii</name>
    <dbReference type="NCBI Taxonomy" id="3043873"/>
    <lineage>
        <taxon>Bacteria</taxon>
        <taxon>Pseudomonadati</taxon>
        <taxon>Pseudomonadota</taxon>
        <taxon>Alphaproteobacteria</taxon>
        <taxon>Acetobacterales</taxon>
        <taxon>Acetobacteraceae</taxon>
    </lineage>
</organism>
<evidence type="ECO:0000256" key="1">
    <source>
        <dbReference type="SAM" id="Phobius"/>
    </source>
</evidence>
<keyword evidence="1" id="KW-0472">Membrane</keyword>
<accession>A0ABT6Q2I4</accession>
<gene>
    <name evidence="2" type="ORF">QJV27_08155</name>
</gene>
<dbReference type="EMBL" id="JASBAO010000001">
    <property type="protein sequence ID" value="MDI2091339.1"/>
    <property type="molecule type" value="Genomic_DNA"/>
</dbReference>
<dbReference type="RefSeq" id="WP_281448435.1">
    <property type="nucleotide sequence ID" value="NZ_JASBAO010000001.1"/>
</dbReference>
<sequence length="193" mass="21390">MNIHPYVSPSRLYKLFFTFIVAGLVTGPLAYSASQHHKKTSHHQQNIKLGKVTLTPQPDNALATIARNLNQTDLNFAIHRNEQPLLLIGTANLSSTKTAKIVLFTQIQSASLCGSGGCSTTAYLKRNNQWVKVLDSVTGDIEIKKTKHKGMHDLLIGTSDSWIWNGKTYVESQKGPKLTGLKRSIENHQKSKL</sequence>
<keyword evidence="3" id="KW-1185">Reference proteome</keyword>
<keyword evidence="1" id="KW-0812">Transmembrane</keyword>
<evidence type="ECO:0000313" key="3">
    <source>
        <dbReference type="Proteomes" id="UP001431634"/>
    </source>
</evidence>